<name>A0A4U5NAM9_POPAL</name>
<dbReference type="PANTHER" id="PTHR23074:SF17">
    <property type="entry name" value="FIDGETIN-LIKE PROTEIN 1"/>
    <property type="match status" value="1"/>
</dbReference>
<dbReference type="FunFam" id="1.10.8.60:FF:000022">
    <property type="entry name" value="Fidgetin like 1"/>
    <property type="match status" value="1"/>
</dbReference>
<proteinExistence type="inferred from homology"/>
<comment type="caution">
    <text evidence="6">The sequence shown here is derived from an EMBL/GenBank/DDBJ whole genome shotgun (WGS) entry which is preliminary data.</text>
</comment>
<dbReference type="GO" id="GO:0016887">
    <property type="term" value="F:ATP hydrolysis activity"/>
    <property type="evidence" value="ECO:0007669"/>
    <property type="project" value="InterPro"/>
</dbReference>
<dbReference type="SMART" id="SM00382">
    <property type="entry name" value="AAA"/>
    <property type="match status" value="1"/>
</dbReference>
<evidence type="ECO:0000259" key="5">
    <source>
        <dbReference type="SMART" id="SM00382"/>
    </source>
</evidence>
<dbReference type="Gene3D" id="1.10.8.60">
    <property type="match status" value="1"/>
</dbReference>
<feature type="region of interest" description="Disordered" evidence="4">
    <location>
        <begin position="1"/>
        <end position="40"/>
    </location>
</feature>
<dbReference type="Pfam" id="PF00004">
    <property type="entry name" value="AAA"/>
    <property type="match status" value="1"/>
</dbReference>
<feature type="region of interest" description="Disordered" evidence="4">
    <location>
        <begin position="225"/>
        <end position="269"/>
    </location>
</feature>
<keyword evidence="2" id="KW-0547">Nucleotide-binding</keyword>
<dbReference type="InterPro" id="IPR050304">
    <property type="entry name" value="MT-severing_AAA_ATPase"/>
</dbReference>
<evidence type="ECO:0000256" key="1">
    <source>
        <dbReference type="ARBA" id="ARBA00006914"/>
    </source>
</evidence>
<evidence type="ECO:0000313" key="6">
    <source>
        <dbReference type="EMBL" id="TKR79550.1"/>
    </source>
</evidence>
<evidence type="ECO:0000256" key="2">
    <source>
        <dbReference type="ARBA" id="ARBA00022741"/>
    </source>
</evidence>
<feature type="compositionally biased region" description="Polar residues" evidence="4">
    <location>
        <begin position="16"/>
        <end position="28"/>
    </location>
</feature>
<feature type="region of interest" description="Disordered" evidence="4">
    <location>
        <begin position="87"/>
        <end position="145"/>
    </location>
</feature>
<feature type="compositionally biased region" description="Low complexity" evidence="4">
    <location>
        <begin position="118"/>
        <end position="133"/>
    </location>
</feature>
<dbReference type="GO" id="GO:0005524">
    <property type="term" value="F:ATP binding"/>
    <property type="evidence" value="ECO:0007669"/>
    <property type="project" value="UniProtKB-KW"/>
</dbReference>
<dbReference type="InterPro" id="IPR041569">
    <property type="entry name" value="AAA_lid_3"/>
</dbReference>
<dbReference type="InterPro" id="IPR027417">
    <property type="entry name" value="P-loop_NTPase"/>
</dbReference>
<dbReference type="SUPFAM" id="SSF52540">
    <property type="entry name" value="P-loop containing nucleoside triphosphate hydrolases"/>
    <property type="match status" value="1"/>
</dbReference>
<keyword evidence="3" id="KW-0067">ATP-binding</keyword>
<dbReference type="STRING" id="43335.A0A4U5NAM9"/>
<comment type="similarity">
    <text evidence="1">Belongs to the AAA ATPase family.</text>
</comment>
<evidence type="ECO:0000256" key="3">
    <source>
        <dbReference type="ARBA" id="ARBA00022840"/>
    </source>
</evidence>
<dbReference type="AlphaFoldDB" id="A0A4U5NAM9"/>
<dbReference type="Gene3D" id="3.40.50.300">
    <property type="entry name" value="P-loop containing nucleotide triphosphate hydrolases"/>
    <property type="match status" value="1"/>
</dbReference>
<sequence>MGDKNIENIQDEGGSKNPSPAQNKSQSSNKRRREESNQQALEAIQNEASSLLNAYQFFCKQLLSIISCLHEQNAHLQKQQNTGRIPLLPSIPLFPGVPHHHHHQQQQQQQQPSGSSFPRQPQVPGSSVSQQRGITRLTRPGSSFSSKEVANALALPQTNGWLFPNHKEPQGTQLNNRWQETPMHPSVAQFYKYLARPNFPPNPYILSPVNGSALNAQLRLKAPAESSASASPLGPNNPLSLQLPHFKEMGSSSTDGTRKKSLEMLRGPDGQLPEKLRHLEPHLLERIIYEIMDTDLNVCWGDIAGLERAKRSVTQMVIWPFMRPDIFKGCRDLGSGLLLFGPPGTCKTMMAKTIAGEMKAAFFHLSARTLATKWVADSEKVVRTLFGIARCMQPAVIFCDEIDLILNKSTTYAHQYRRHLKMQFLTEMESMDNKTARILLIGATSRPHDLDEIALKHLTRRLYMPLPSPDARSYIISNLLKKDGLFSLSEKDLKTICCLTEGYSGSDMAILVKTAAMGPLRDAMKEGLKDIENLEAEKLRAVTLEDFWISMQAVRPSVSPNETGAHAQWNLQFGSMSL</sequence>
<gene>
    <name evidence="6" type="ORF">D5086_0000271280</name>
</gene>
<evidence type="ECO:0000256" key="4">
    <source>
        <dbReference type="SAM" id="MobiDB-lite"/>
    </source>
</evidence>
<protein>
    <submittedName>
        <fullName evidence="6">Fidgetin-like protein 1</fullName>
    </submittedName>
</protein>
<dbReference type="PANTHER" id="PTHR23074">
    <property type="entry name" value="AAA DOMAIN-CONTAINING"/>
    <property type="match status" value="1"/>
</dbReference>
<reference evidence="6" key="1">
    <citation type="submission" date="2018-10" db="EMBL/GenBank/DDBJ databases">
        <title>Population genomic analysis revealed the cold adaptation of white poplar.</title>
        <authorList>
            <person name="Liu Y.-J."/>
        </authorList>
    </citation>
    <scope>NUCLEOTIDE SEQUENCE [LARGE SCALE GENOMIC DNA]</scope>
    <source>
        <strain evidence="6">PAL-ZL1</strain>
    </source>
</reference>
<dbReference type="InterPro" id="IPR003593">
    <property type="entry name" value="AAA+_ATPase"/>
</dbReference>
<dbReference type="InterPro" id="IPR003959">
    <property type="entry name" value="ATPase_AAA_core"/>
</dbReference>
<dbReference type="EMBL" id="RCHU01001047">
    <property type="protein sequence ID" value="TKR79550.1"/>
    <property type="molecule type" value="Genomic_DNA"/>
</dbReference>
<accession>A0A4U5NAM9</accession>
<organism evidence="6">
    <name type="scientific">Populus alba</name>
    <name type="common">White poplar</name>
    <dbReference type="NCBI Taxonomy" id="43335"/>
    <lineage>
        <taxon>Eukaryota</taxon>
        <taxon>Viridiplantae</taxon>
        <taxon>Streptophyta</taxon>
        <taxon>Embryophyta</taxon>
        <taxon>Tracheophyta</taxon>
        <taxon>Spermatophyta</taxon>
        <taxon>Magnoliopsida</taxon>
        <taxon>eudicotyledons</taxon>
        <taxon>Gunneridae</taxon>
        <taxon>Pentapetalae</taxon>
        <taxon>rosids</taxon>
        <taxon>fabids</taxon>
        <taxon>Malpighiales</taxon>
        <taxon>Salicaceae</taxon>
        <taxon>Saliceae</taxon>
        <taxon>Populus</taxon>
    </lineage>
</organism>
<feature type="domain" description="AAA+ ATPase" evidence="5">
    <location>
        <begin position="333"/>
        <end position="468"/>
    </location>
</feature>
<dbReference type="Pfam" id="PF17862">
    <property type="entry name" value="AAA_lid_3"/>
    <property type="match status" value="1"/>
</dbReference>